<comment type="caution">
    <text evidence="2">The sequence shown here is derived from an EMBL/GenBank/DDBJ whole genome shotgun (WGS) entry which is preliminary data.</text>
</comment>
<keyword evidence="3" id="KW-1185">Reference proteome</keyword>
<protein>
    <submittedName>
        <fullName evidence="2">Glycosyltransferase family 2 protein</fullName>
    </submittedName>
</protein>
<accession>A0A8J6XUW2</accession>
<evidence type="ECO:0000313" key="2">
    <source>
        <dbReference type="EMBL" id="MBD2778161.1"/>
    </source>
</evidence>
<dbReference type="RefSeq" id="WP_190837518.1">
    <property type="nucleotide sequence ID" value="NZ_CAWPPI010000121.1"/>
</dbReference>
<gene>
    <name evidence="2" type="ORF">ICL16_40515</name>
</gene>
<proteinExistence type="predicted"/>
<dbReference type="EMBL" id="JACXAE010000121">
    <property type="protein sequence ID" value="MBD2778161.1"/>
    <property type="molecule type" value="Genomic_DNA"/>
</dbReference>
<feature type="domain" description="Glycosyltransferase 2-like" evidence="1">
    <location>
        <begin position="7"/>
        <end position="128"/>
    </location>
</feature>
<dbReference type="PANTHER" id="PTHR43685">
    <property type="entry name" value="GLYCOSYLTRANSFERASE"/>
    <property type="match status" value="1"/>
</dbReference>
<name>A0A8J6XUW2_9CYAN</name>
<dbReference type="InterPro" id="IPR001173">
    <property type="entry name" value="Glyco_trans_2-like"/>
</dbReference>
<dbReference type="PANTHER" id="PTHR43685:SF11">
    <property type="entry name" value="GLYCOSYLTRANSFERASE TAGX-RELATED"/>
    <property type="match status" value="1"/>
</dbReference>
<dbReference type="InterPro" id="IPR029044">
    <property type="entry name" value="Nucleotide-diphossugar_trans"/>
</dbReference>
<dbReference type="Gene3D" id="3.90.550.10">
    <property type="entry name" value="Spore Coat Polysaccharide Biosynthesis Protein SpsA, Chain A"/>
    <property type="match status" value="1"/>
</dbReference>
<dbReference type="Pfam" id="PF00535">
    <property type="entry name" value="Glycos_transf_2"/>
    <property type="match status" value="1"/>
</dbReference>
<dbReference type="Proteomes" id="UP000629098">
    <property type="component" value="Unassembled WGS sequence"/>
</dbReference>
<organism evidence="2 3">
    <name type="scientific">Iningainema tapete BLCC-T55</name>
    <dbReference type="NCBI Taxonomy" id="2748662"/>
    <lineage>
        <taxon>Bacteria</taxon>
        <taxon>Bacillati</taxon>
        <taxon>Cyanobacteriota</taxon>
        <taxon>Cyanophyceae</taxon>
        <taxon>Nostocales</taxon>
        <taxon>Scytonemataceae</taxon>
        <taxon>Iningainema tapete</taxon>
    </lineage>
</organism>
<dbReference type="InterPro" id="IPR050834">
    <property type="entry name" value="Glycosyltransf_2"/>
</dbReference>
<dbReference type="SUPFAM" id="SSF53448">
    <property type="entry name" value="Nucleotide-diphospho-sugar transferases"/>
    <property type="match status" value="1"/>
</dbReference>
<dbReference type="CDD" id="cd00761">
    <property type="entry name" value="Glyco_tranf_GTA_type"/>
    <property type="match status" value="1"/>
</dbReference>
<sequence>MTKPLISAIMIFLNGEKYMVEAIESIIAQTYDNWELLLVDDGSTDKSTEISQRYAAKYPEKVRYLEHENHQNRGMSASRNLGIKNARGEYIAFLDADDVWLPPKLEKQLAILNAQPTAGMVYGPTLMWYGWTGNHEDKKLDRLRGLGVQPNSLVQPPNLLTLFLQRVAETPGTCGVLIRREVVDAVGGFEEEFRGMYEDQIFFAKVCLKVPVFVQRETWDLYRQHLDSNCYVAIKAGKYLVGEMNPSYANYLKWLQEYLLKQGMENTTVWQVLQKELWPVRHPILYRMLRPVRRFYQLMERLQTKIKNITQMFSSHPPKDISTLIKF</sequence>
<dbReference type="AlphaFoldDB" id="A0A8J6XUW2"/>
<evidence type="ECO:0000259" key="1">
    <source>
        <dbReference type="Pfam" id="PF00535"/>
    </source>
</evidence>
<evidence type="ECO:0000313" key="3">
    <source>
        <dbReference type="Proteomes" id="UP000629098"/>
    </source>
</evidence>
<reference evidence="2" key="1">
    <citation type="submission" date="2020-09" db="EMBL/GenBank/DDBJ databases">
        <title>Iningainema tapete sp. nov. (Scytonemataceae, Cyanobacteria) from greenhouses in central Florida (USA) produces two types of nodularin with biosynthetic potential for microcystin-LR and anabaenopeptins.</title>
        <authorList>
            <person name="Berthold D.E."/>
            <person name="Lefler F.W."/>
            <person name="Huang I.-S."/>
            <person name="Abdulla H."/>
            <person name="Zimba P.V."/>
            <person name="Laughinghouse H.D. IV."/>
        </authorList>
    </citation>
    <scope>NUCLEOTIDE SEQUENCE</scope>
    <source>
        <strain evidence="2">BLCCT55</strain>
    </source>
</reference>